<keyword evidence="2" id="KW-0472">Membrane</keyword>
<proteinExistence type="predicted"/>
<organism evidence="4 5">
    <name type="scientific">Natronoglomus mannanivorans</name>
    <dbReference type="NCBI Taxonomy" id="2979990"/>
    <lineage>
        <taxon>Archaea</taxon>
        <taxon>Methanobacteriati</taxon>
        <taxon>Methanobacteriota</taxon>
        <taxon>Stenosarchaea group</taxon>
        <taxon>Halobacteria</taxon>
        <taxon>Halobacteriales</taxon>
        <taxon>Natrialbaceae</taxon>
        <taxon>Natronoglomus</taxon>
    </lineage>
</organism>
<dbReference type="Pfam" id="PF09851">
    <property type="entry name" value="SHOCT"/>
    <property type="match status" value="1"/>
</dbReference>
<dbReference type="AlphaFoldDB" id="A0AAP3E1X4"/>
<comment type="caution">
    <text evidence="4">The sequence shown here is derived from an EMBL/GenBank/DDBJ whole genome shotgun (WGS) entry which is preliminary data.</text>
</comment>
<evidence type="ECO:0000313" key="5">
    <source>
        <dbReference type="Proteomes" id="UP001321018"/>
    </source>
</evidence>
<dbReference type="EMBL" id="JAOPKA010000006">
    <property type="protein sequence ID" value="MCU4741983.1"/>
    <property type="molecule type" value="Genomic_DNA"/>
</dbReference>
<feature type="domain" description="SHOCT" evidence="3">
    <location>
        <begin position="140"/>
        <end position="166"/>
    </location>
</feature>
<dbReference type="Proteomes" id="UP001321018">
    <property type="component" value="Unassembled WGS sequence"/>
</dbReference>
<reference evidence="4" key="1">
    <citation type="submission" date="2022-09" db="EMBL/GenBank/DDBJ databases">
        <title>Enrichment on poylsaccharides allowed isolation of novel metabolic and taxonomic groups of Haloarchaea.</title>
        <authorList>
            <person name="Sorokin D.Y."/>
            <person name="Elcheninov A.G."/>
            <person name="Khizhniak T.V."/>
            <person name="Kolganova T.V."/>
            <person name="Kublanov I.V."/>
        </authorList>
    </citation>
    <scope>NUCLEOTIDE SEQUENCE</scope>
    <source>
        <strain evidence="4">AArc-xg1-1</strain>
    </source>
</reference>
<evidence type="ECO:0000259" key="3">
    <source>
        <dbReference type="Pfam" id="PF09851"/>
    </source>
</evidence>
<gene>
    <name evidence="4" type="ORF">OB960_11300</name>
</gene>
<feature type="region of interest" description="Disordered" evidence="1">
    <location>
        <begin position="123"/>
        <end position="142"/>
    </location>
</feature>
<sequence>MEGIIYLILFMNLLMVLGVAQNAKETGRNWLVWAVIVFIFGIFGLVLYFYDIDRHPTDKQAKQAKRSLRVYGDVVDSNGQEKTVGLTFQSNSWTKSEAKEAFRESCAEKGLALTGEPTVTIESNKPDMKKSNSSGDETEKIGELKNLRDSGAITEEEFQEKKTVLLNRL</sequence>
<evidence type="ECO:0000256" key="1">
    <source>
        <dbReference type="SAM" id="MobiDB-lite"/>
    </source>
</evidence>
<accession>A0AAP3E1X4</accession>
<feature type="transmembrane region" description="Helical" evidence="2">
    <location>
        <begin position="30"/>
        <end position="50"/>
    </location>
</feature>
<keyword evidence="2" id="KW-0812">Transmembrane</keyword>
<protein>
    <submittedName>
        <fullName evidence="4">SHOCT domain-containing protein</fullName>
    </submittedName>
</protein>
<dbReference type="InterPro" id="IPR018649">
    <property type="entry name" value="SHOCT"/>
</dbReference>
<dbReference type="RefSeq" id="WP_338003818.1">
    <property type="nucleotide sequence ID" value="NZ_JAOPKA010000006.1"/>
</dbReference>
<evidence type="ECO:0000256" key="2">
    <source>
        <dbReference type="SAM" id="Phobius"/>
    </source>
</evidence>
<evidence type="ECO:0000313" key="4">
    <source>
        <dbReference type="EMBL" id="MCU4741983.1"/>
    </source>
</evidence>
<keyword evidence="2" id="KW-1133">Transmembrane helix</keyword>
<name>A0AAP3E1X4_9EURY</name>